<accession>A0A076YMA2</accession>
<dbReference type="EMBL" id="KM233151">
    <property type="protein sequence ID" value="AIK68728.1"/>
    <property type="molecule type" value="Genomic_DNA"/>
</dbReference>
<dbReference type="Proteomes" id="UP000202235">
    <property type="component" value="Segment"/>
</dbReference>
<sequence>MGYQLPNGSSVQIGSVLGSGIAVTAATNAAASISDLTKGCVITCAASHGLKVGDVVMFTKTPWVRALNRAFIVGKVATNDVTLARFDTSDVTKYPTGAFGAGTPGEVVKVSSFIDFPFITNVAVSGGDQQTTTFQPLQVNTAISLNTTKNPFVQTYTFTHDEEDPIRPILEDLDGTQKTTVIKFTNPAAASGKGEIRIYPAKVSFQKIPSAEVNNVETVESTLTMQSDMVIYRKDLVEALS</sequence>
<keyword evidence="2" id="KW-1185">Reference proteome</keyword>
<reference evidence="1 2" key="1">
    <citation type="submission" date="2014-07" db="EMBL/GenBank/DDBJ databases">
        <title>Virulent Bacteriophage Infecting Escherichia coli K99.</title>
        <authorList>
            <person name="Son J.S."/>
            <person name="Paik H.R."/>
            <person name="Park S.H."/>
            <person name="Kim B.K."/>
            <person name="Jun S.Y."/>
            <person name="Yoon S.J."/>
            <person name="Kang S.H."/>
        </authorList>
    </citation>
    <scope>NUCLEOTIDE SEQUENCE [LARGE SCALE GENOMIC DNA]</scope>
</reference>
<protein>
    <submittedName>
        <fullName evidence="1">Putative major tail protein</fullName>
    </submittedName>
</protein>
<dbReference type="Pfam" id="PF08813">
    <property type="entry name" value="Phage_tail_3"/>
    <property type="match status" value="1"/>
</dbReference>
<dbReference type="GeneID" id="20284430"/>
<dbReference type="KEGG" id="vg:20284430"/>
<organism evidence="1 2">
    <name type="scientific">Escherichia phage EK99P-1</name>
    <dbReference type="NCBI Taxonomy" id="1527514"/>
    <lineage>
        <taxon>Viruses</taxon>
        <taxon>Duplodnaviria</taxon>
        <taxon>Heunggongvirae</taxon>
        <taxon>Uroviricota</taxon>
        <taxon>Caudoviricetes</taxon>
        <taxon>Dhillonvirus</taxon>
        <taxon>Dhillonvirus EK99P1</taxon>
    </lineage>
</organism>
<dbReference type="RefSeq" id="YP_009055294.1">
    <property type="nucleotide sequence ID" value="NC_024783.1"/>
</dbReference>
<dbReference type="OrthoDB" id="7656at10239"/>
<gene>
    <name evidence="1" type="ORF">EK99P-1_0016</name>
</gene>
<name>A0A076YMA2_9CAUD</name>
<evidence type="ECO:0000313" key="2">
    <source>
        <dbReference type="Proteomes" id="UP000202235"/>
    </source>
</evidence>
<evidence type="ECO:0000313" key="1">
    <source>
        <dbReference type="EMBL" id="AIK68728.1"/>
    </source>
</evidence>
<dbReference type="InterPro" id="IPR014918">
    <property type="entry name" value="Phage_tail_3"/>
</dbReference>
<proteinExistence type="predicted"/>